<evidence type="ECO:0000256" key="6">
    <source>
        <dbReference type="HAMAP-Rule" id="MF_00316"/>
    </source>
</evidence>
<dbReference type="CDD" id="cd02503">
    <property type="entry name" value="MobA"/>
    <property type="match status" value="1"/>
</dbReference>
<comment type="cofactor">
    <cofactor evidence="6">
        <name>Mg(2+)</name>
        <dbReference type="ChEBI" id="CHEBI:18420"/>
    </cofactor>
</comment>
<evidence type="ECO:0000313" key="9">
    <source>
        <dbReference type="Proteomes" id="UP000755551"/>
    </source>
</evidence>
<dbReference type="Pfam" id="PF12804">
    <property type="entry name" value="NTP_transf_3"/>
    <property type="match status" value="1"/>
</dbReference>
<comment type="subcellular location">
    <subcellularLocation>
        <location evidence="6">Cytoplasm</location>
    </subcellularLocation>
</comment>
<organism evidence="8 9">
    <name type="scientific">Marinobacterium weihaiense</name>
    <dbReference type="NCBI Taxonomy" id="2851016"/>
    <lineage>
        <taxon>Bacteria</taxon>
        <taxon>Pseudomonadati</taxon>
        <taxon>Pseudomonadota</taxon>
        <taxon>Gammaproteobacteria</taxon>
        <taxon>Oceanospirillales</taxon>
        <taxon>Oceanospirillaceae</taxon>
        <taxon>Marinobacterium</taxon>
    </lineage>
</organism>
<keyword evidence="2 6" id="KW-0808">Transferase</keyword>
<comment type="catalytic activity">
    <reaction evidence="6">
        <text>Mo-molybdopterin + GTP + H(+) = Mo-molybdopterin guanine dinucleotide + diphosphate</text>
        <dbReference type="Rhea" id="RHEA:34243"/>
        <dbReference type="ChEBI" id="CHEBI:15378"/>
        <dbReference type="ChEBI" id="CHEBI:33019"/>
        <dbReference type="ChEBI" id="CHEBI:37565"/>
        <dbReference type="ChEBI" id="CHEBI:71302"/>
        <dbReference type="ChEBI" id="CHEBI:71310"/>
        <dbReference type="EC" id="2.7.7.77"/>
    </reaction>
</comment>
<gene>
    <name evidence="6 8" type="primary">mobA</name>
    <name evidence="8" type="ORF">KTN04_14340</name>
</gene>
<feature type="binding site" evidence="6">
    <location>
        <begin position="15"/>
        <end position="17"/>
    </location>
    <ligand>
        <name>GTP</name>
        <dbReference type="ChEBI" id="CHEBI:37565"/>
    </ligand>
</feature>
<keyword evidence="3 6" id="KW-0479">Metal-binding</keyword>
<keyword evidence="6" id="KW-0501">Molybdenum cofactor biosynthesis</keyword>
<feature type="binding site" evidence="6">
    <location>
        <position position="104"/>
    </location>
    <ligand>
        <name>GTP</name>
        <dbReference type="ChEBI" id="CHEBI:37565"/>
    </ligand>
</feature>
<dbReference type="PANTHER" id="PTHR19136">
    <property type="entry name" value="MOLYBDENUM COFACTOR GUANYLYLTRANSFERASE"/>
    <property type="match status" value="1"/>
</dbReference>
<dbReference type="EC" id="2.7.7.77" evidence="6"/>
<dbReference type="RefSeq" id="WP_217335919.1">
    <property type="nucleotide sequence ID" value="NZ_JAHQZT010000026.1"/>
</dbReference>
<evidence type="ECO:0000259" key="7">
    <source>
        <dbReference type="Pfam" id="PF12804"/>
    </source>
</evidence>
<dbReference type="EMBL" id="JAHQZT010000026">
    <property type="protein sequence ID" value="MBV0934515.1"/>
    <property type="molecule type" value="Genomic_DNA"/>
</dbReference>
<proteinExistence type="inferred from homology"/>
<evidence type="ECO:0000256" key="5">
    <source>
        <dbReference type="ARBA" id="ARBA00022842"/>
    </source>
</evidence>
<evidence type="ECO:0000256" key="2">
    <source>
        <dbReference type="ARBA" id="ARBA00022679"/>
    </source>
</evidence>
<comment type="similarity">
    <text evidence="6">Belongs to the MobA family.</text>
</comment>
<accession>A0ABS6MEG6</accession>
<evidence type="ECO:0000313" key="8">
    <source>
        <dbReference type="EMBL" id="MBV0934515.1"/>
    </source>
</evidence>
<dbReference type="GO" id="GO:0061603">
    <property type="term" value="F:molybdenum cofactor guanylyltransferase activity"/>
    <property type="evidence" value="ECO:0007669"/>
    <property type="project" value="UniProtKB-EC"/>
</dbReference>
<keyword evidence="4 6" id="KW-0547">Nucleotide-binding</keyword>
<dbReference type="PANTHER" id="PTHR19136:SF81">
    <property type="entry name" value="MOLYBDENUM COFACTOR GUANYLYLTRANSFERASE"/>
    <property type="match status" value="1"/>
</dbReference>
<comment type="caution">
    <text evidence="6">Lacks conserved residue(s) required for the propagation of feature annotation.</text>
</comment>
<keyword evidence="8" id="KW-0548">Nucleotidyltransferase</keyword>
<dbReference type="HAMAP" id="MF_00316">
    <property type="entry name" value="MobA"/>
    <property type="match status" value="1"/>
</dbReference>
<reference evidence="8 9" key="1">
    <citation type="submission" date="2021-06" db="EMBL/GenBank/DDBJ databases">
        <title>Bacterium isolated from marine sediment.</title>
        <authorList>
            <person name="Zhu K.-L."/>
            <person name="Du Z.-J."/>
            <person name="Liang Q.-Y."/>
        </authorList>
    </citation>
    <scope>NUCLEOTIDE SEQUENCE [LARGE SCALE GENOMIC DNA]</scope>
    <source>
        <strain evidence="8 9">A346</strain>
    </source>
</reference>
<keyword evidence="6" id="KW-0342">GTP-binding</keyword>
<keyword evidence="5 6" id="KW-0460">Magnesium</keyword>
<comment type="function">
    <text evidence="6">Transfers a GMP moiety from GTP to Mo-molybdopterin (Mo-MPT) cofactor (Moco or molybdenum cofactor) to form Mo-molybdopterin guanine dinucleotide (Mo-MGD) cofactor.</text>
</comment>
<comment type="subunit">
    <text evidence="6">Monomer.</text>
</comment>
<evidence type="ECO:0000256" key="1">
    <source>
        <dbReference type="ARBA" id="ARBA00022490"/>
    </source>
</evidence>
<comment type="domain">
    <text evidence="6">The N-terminal domain determines nucleotide recognition and specific binding, while the C-terminal domain determines the specific binding to the target protein.</text>
</comment>
<dbReference type="InterPro" id="IPR025877">
    <property type="entry name" value="MobA-like_NTP_Trfase"/>
</dbReference>
<dbReference type="NCBIfam" id="TIGR02665">
    <property type="entry name" value="molyb_mobA"/>
    <property type="match status" value="1"/>
</dbReference>
<feature type="binding site" evidence="6">
    <location>
        <position position="28"/>
    </location>
    <ligand>
        <name>GTP</name>
        <dbReference type="ChEBI" id="CHEBI:37565"/>
    </ligand>
</feature>
<evidence type="ECO:0000256" key="4">
    <source>
        <dbReference type="ARBA" id="ARBA00022741"/>
    </source>
</evidence>
<feature type="domain" description="MobA-like NTP transferase" evidence="7">
    <location>
        <begin position="12"/>
        <end position="161"/>
    </location>
</feature>
<feature type="binding site" evidence="6">
    <location>
        <position position="74"/>
    </location>
    <ligand>
        <name>GTP</name>
        <dbReference type="ChEBI" id="CHEBI:37565"/>
    </ligand>
</feature>
<protein>
    <recommendedName>
        <fullName evidence="6">Molybdenum cofactor guanylyltransferase</fullName>
        <shortName evidence="6">MoCo guanylyltransferase</shortName>
        <ecNumber evidence="6">2.7.7.77</ecNumber>
    </recommendedName>
    <alternativeName>
        <fullName evidence="6">GTP:molybdopterin guanylyltransferase</fullName>
    </alternativeName>
    <alternativeName>
        <fullName evidence="6">Mo-MPT guanylyltransferase</fullName>
    </alternativeName>
    <alternativeName>
        <fullName evidence="6">Molybdopterin guanylyltransferase</fullName>
    </alternativeName>
    <alternativeName>
        <fullName evidence="6">Molybdopterin-guanine dinucleotide synthase</fullName>
        <shortName evidence="6">MGD synthase</shortName>
    </alternativeName>
</protein>
<keyword evidence="1 6" id="KW-0963">Cytoplasm</keyword>
<sequence>MHDQPVFPDISGVILAGGRGRRMGGCDKGLLPLQGQPLAEHVRQRLVPQVSELCLVANRSLPAYRQLGLAVMPDCLPGQPGPLAGMLTGLQQARHEWVLFSPCDTPWLPPDLAFRLWRAVAGTPVQAVVAREGGQTHWLCCLVHHAQRESLQQALASGVRSAGAWLVAQACIYADFTDCPGAFGNLNTPEELQQAEQGHLPTG</sequence>
<comment type="caution">
    <text evidence="8">The sequence shown here is derived from an EMBL/GenBank/DDBJ whole genome shotgun (WGS) entry which is preliminary data.</text>
</comment>
<dbReference type="InterPro" id="IPR013482">
    <property type="entry name" value="Molybde_CF_guanTrfase"/>
</dbReference>
<name>A0ABS6MEG6_9GAMM</name>
<evidence type="ECO:0000256" key="3">
    <source>
        <dbReference type="ARBA" id="ARBA00022723"/>
    </source>
</evidence>
<feature type="binding site" evidence="6">
    <location>
        <position position="104"/>
    </location>
    <ligand>
        <name>Mg(2+)</name>
        <dbReference type="ChEBI" id="CHEBI:18420"/>
    </ligand>
</feature>
<keyword evidence="9" id="KW-1185">Reference proteome</keyword>
<dbReference type="Proteomes" id="UP000755551">
    <property type="component" value="Unassembled WGS sequence"/>
</dbReference>